<comment type="caution">
    <text evidence="2">The sequence shown here is derived from an EMBL/GenBank/DDBJ whole genome shotgun (WGS) entry which is preliminary data.</text>
</comment>
<evidence type="ECO:0000256" key="1">
    <source>
        <dbReference type="SAM" id="Phobius"/>
    </source>
</evidence>
<evidence type="ECO:0000313" key="2">
    <source>
        <dbReference type="EMBL" id="MBK1790813.1"/>
    </source>
</evidence>
<accession>A0A8J7ME18</accession>
<keyword evidence="1" id="KW-0472">Membrane</keyword>
<feature type="transmembrane region" description="Helical" evidence="1">
    <location>
        <begin position="67"/>
        <end position="86"/>
    </location>
</feature>
<dbReference type="RefSeq" id="WP_200310837.1">
    <property type="nucleotide sequence ID" value="NZ_JAENIM010000034.1"/>
</dbReference>
<keyword evidence="3" id="KW-1185">Reference proteome</keyword>
<keyword evidence="1" id="KW-1133">Transmembrane helix</keyword>
<proteinExistence type="predicted"/>
<sequence length="141" mass="15404">MSQWFSFPAGISEDSADAQQFRQQVRSYAWRKFSRGLVTIALAAITLVSPLVSAAIAFTTIQPAGPAIAIIGAFIVAELIALVFLFRNRHRLLDKFLPLPSNCPFCQSQMHEEIGQTNHSAKTFLTCPSCHTRGLIGAPAD</sequence>
<reference evidence="2" key="1">
    <citation type="submission" date="2021-01" db="EMBL/GenBank/DDBJ databases">
        <title>Modified the classification status of verrucomicrobia.</title>
        <authorList>
            <person name="Feng X."/>
        </authorList>
    </citation>
    <scope>NUCLEOTIDE SEQUENCE</scope>
    <source>
        <strain evidence="2">_KCTC 22039</strain>
    </source>
</reference>
<evidence type="ECO:0000313" key="3">
    <source>
        <dbReference type="Proteomes" id="UP000624703"/>
    </source>
</evidence>
<keyword evidence="1" id="KW-0812">Transmembrane</keyword>
<gene>
    <name evidence="2" type="ORF">JIN82_06550</name>
</gene>
<name>A0A8J7ME18_9BACT</name>
<feature type="transmembrane region" description="Helical" evidence="1">
    <location>
        <begin position="36"/>
        <end position="61"/>
    </location>
</feature>
<protein>
    <submittedName>
        <fullName evidence="2">Uncharacterized protein</fullName>
    </submittedName>
</protein>
<dbReference type="EMBL" id="JAENIM010000034">
    <property type="protein sequence ID" value="MBK1790813.1"/>
    <property type="molecule type" value="Genomic_DNA"/>
</dbReference>
<dbReference type="AlphaFoldDB" id="A0A8J7ME18"/>
<organism evidence="2 3">
    <name type="scientific">Persicirhabdus sediminis</name>
    <dbReference type="NCBI Taxonomy" id="454144"/>
    <lineage>
        <taxon>Bacteria</taxon>
        <taxon>Pseudomonadati</taxon>
        <taxon>Verrucomicrobiota</taxon>
        <taxon>Verrucomicrobiia</taxon>
        <taxon>Verrucomicrobiales</taxon>
        <taxon>Verrucomicrobiaceae</taxon>
        <taxon>Persicirhabdus</taxon>
    </lineage>
</organism>
<dbReference type="Proteomes" id="UP000624703">
    <property type="component" value="Unassembled WGS sequence"/>
</dbReference>